<dbReference type="Pfam" id="PF14742">
    <property type="entry name" value="GDE_N_bis"/>
    <property type="match status" value="1"/>
</dbReference>
<dbReference type="InterPro" id="IPR032856">
    <property type="entry name" value="GDE_N_bis"/>
</dbReference>
<feature type="domain" description="Putative glycogen debranching enzyme N-terminal" evidence="1">
    <location>
        <begin position="16"/>
        <end position="196"/>
    </location>
</feature>
<keyword evidence="4" id="KW-1185">Reference proteome</keyword>
<comment type="caution">
    <text evidence="3">The sequence shown here is derived from an EMBL/GenBank/DDBJ whole genome shotgun (WGS) entry which is preliminary data.</text>
</comment>
<dbReference type="Pfam" id="PF22422">
    <property type="entry name" value="MGH1-like_GH"/>
    <property type="match status" value="1"/>
</dbReference>
<evidence type="ECO:0000313" key="3">
    <source>
        <dbReference type="EMBL" id="TDS87314.1"/>
    </source>
</evidence>
<dbReference type="InterPro" id="IPR054491">
    <property type="entry name" value="MGH1-like_GH"/>
</dbReference>
<evidence type="ECO:0000259" key="2">
    <source>
        <dbReference type="Pfam" id="PF22422"/>
    </source>
</evidence>
<feature type="domain" description="Mannosylglycerate hydrolase MGH1-like glycoside hydrolase" evidence="2">
    <location>
        <begin position="335"/>
        <end position="581"/>
    </location>
</feature>
<dbReference type="Gene3D" id="1.50.10.10">
    <property type="match status" value="1"/>
</dbReference>
<proteinExistence type="predicted"/>
<dbReference type="SUPFAM" id="SSF48208">
    <property type="entry name" value="Six-hairpin glycosidases"/>
    <property type="match status" value="1"/>
</dbReference>
<dbReference type="GO" id="GO:0005975">
    <property type="term" value="P:carbohydrate metabolic process"/>
    <property type="evidence" value="ECO:0007669"/>
    <property type="project" value="InterPro"/>
</dbReference>
<accession>A0A4R7G709</accession>
<dbReference type="Proteomes" id="UP000294506">
    <property type="component" value="Unassembled WGS sequence"/>
</dbReference>
<evidence type="ECO:0000313" key="4">
    <source>
        <dbReference type="Proteomes" id="UP000294506"/>
    </source>
</evidence>
<name>A0A4R7G709_9MICC</name>
<dbReference type="EMBL" id="SOAN01000001">
    <property type="protein sequence ID" value="TDS87314.1"/>
    <property type="molecule type" value="Genomic_DNA"/>
</dbReference>
<organism evidence="3 4">
    <name type="scientific">Nesterenkonia aurantiaca</name>
    <dbReference type="NCBI Taxonomy" id="1436010"/>
    <lineage>
        <taxon>Bacteria</taxon>
        <taxon>Bacillati</taxon>
        <taxon>Actinomycetota</taxon>
        <taxon>Actinomycetes</taxon>
        <taxon>Micrococcales</taxon>
        <taxon>Micrococcaceae</taxon>
        <taxon>Nesterenkonia</taxon>
    </lineage>
</organism>
<reference evidence="3 4" key="1">
    <citation type="submission" date="2019-03" db="EMBL/GenBank/DDBJ databases">
        <title>Genomic Encyclopedia of Type Strains, Phase III (KMG-III): the genomes of soil and plant-associated and newly described type strains.</title>
        <authorList>
            <person name="Whitman W."/>
        </authorList>
    </citation>
    <scope>NUCLEOTIDE SEQUENCE [LARGE SCALE GENOMIC DNA]</scope>
    <source>
        <strain evidence="3 4">DSM 27373</strain>
    </source>
</reference>
<dbReference type="InterPro" id="IPR008928">
    <property type="entry name" value="6-hairpin_glycosidase_sf"/>
</dbReference>
<protein>
    <submittedName>
        <fullName evidence="3">Amylo-alpha-1,6-glucosidase</fullName>
    </submittedName>
</protein>
<evidence type="ECO:0000259" key="1">
    <source>
        <dbReference type="Pfam" id="PF14742"/>
    </source>
</evidence>
<dbReference type="InterPro" id="IPR012341">
    <property type="entry name" value="6hp_glycosidase-like_sf"/>
</dbReference>
<sequence length="632" mass="68670">MSEQQPWLHDLEIAVNGPATALSTRSGQMGDGATGWIVDDRRILRSLHASLSDQDTVPVAASSSGPTSHFWGAARHLGDPGADPTVDVHQKTHVGLHELLVEITVSSRASEPVVTDLLVTVGADGIDLSEVKGGQITGTAPSIRLEEQVFWQDARHRTTVHPSPAPQAVEQLDPSRLRQTWPLRLNPGQSTTVSLRFEAIRTRASAHDADSGAAACDWDGLEVTGDDAWRDLVQTNLTDLKHLLQKDPEAPEDVYAAAGTPWYLTLFGRDSIWAARMMLPYSPGLARGTLRTLARRQARSADPATAAEPGKMLHEVRREIYAHGEMELPTVYYGTVDATPLWIVLLHEAWESGLDLGEVRELLPTLHAALDWQAEAVDASSDGFLRYVDHSGKGLSNQGWKDSGDSMRRADGSIAPAPIALLEAQAYAVQAAHGAAELLDALGEAGTQDWRAWGRSLAQRVRERFWVERDGERYLAMGLDAVGDPIDGVGSNMGHALGTGLLSDQEEKLVVERLTRPDMLRRFGIGTLSAENPAYNPTGYHTGSVWVHDTAIILRGMAQGGYSREADQVFDALVRLSARSQHRFPELIAGDPVGQDPVPYPAACRPQAWSAASAAVLLQHTHRRHTRQDLGG</sequence>
<dbReference type="AlphaFoldDB" id="A0A4R7G709"/>
<gene>
    <name evidence="3" type="ORF">EV640_10196</name>
</gene>
<dbReference type="RefSeq" id="WP_166645824.1">
    <property type="nucleotide sequence ID" value="NZ_SOAN01000001.1"/>
</dbReference>